<dbReference type="AlphaFoldDB" id="A0A328DQB4"/>
<reference evidence="2 3" key="1">
    <citation type="submission" date="2018-06" db="EMBL/GenBank/DDBJ databases">
        <title>The Genome of Cuscuta australis (Dodder) Provides Insight into the Evolution of Plant Parasitism.</title>
        <authorList>
            <person name="Liu H."/>
        </authorList>
    </citation>
    <scope>NUCLEOTIDE SEQUENCE [LARGE SCALE GENOMIC DNA]</scope>
    <source>
        <strain evidence="3">cv. Yunnan</strain>
        <tissue evidence="2">Vines</tissue>
    </source>
</reference>
<accession>A0A328DQB4</accession>
<keyword evidence="3" id="KW-1185">Reference proteome</keyword>
<organism evidence="2 3">
    <name type="scientific">Cuscuta australis</name>
    <dbReference type="NCBI Taxonomy" id="267555"/>
    <lineage>
        <taxon>Eukaryota</taxon>
        <taxon>Viridiplantae</taxon>
        <taxon>Streptophyta</taxon>
        <taxon>Embryophyta</taxon>
        <taxon>Tracheophyta</taxon>
        <taxon>Spermatophyta</taxon>
        <taxon>Magnoliopsida</taxon>
        <taxon>eudicotyledons</taxon>
        <taxon>Gunneridae</taxon>
        <taxon>Pentapetalae</taxon>
        <taxon>asterids</taxon>
        <taxon>lamiids</taxon>
        <taxon>Solanales</taxon>
        <taxon>Convolvulaceae</taxon>
        <taxon>Cuscuteae</taxon>
        <taxon>Cuscuta</taxon>
        <taxon>Cuscuta subgen. Grammica</taxon>
        <taxon>Cuscuta sect. Cleistogrammica</taxon>
    </lineage>
</organism>
<gene>
    <name evidence="2" type="ORF">DM860_011198</name>
</gene>
<dbReference type="Proteomes" id="UP000249390">
    <property type="component" value="Unassembled WGS sequence"/>
</dbReference>
<evidence type="ECO:0008006" key="4">
    <source>
        <dbReference type="Google" id="ProtNLM"/>
    </source>
</evidence>
<keyword evidence="1" id="KW-0732">Signal</keyword>
<sequence length="94" mass="10719">MARWLVSLLLDPLSFFPSFLAECQGRRLCNLQDTSQTTLLQCSTPPPEDARATILKLRSIQWTAHQVKSIEKDSRRAVCHSVEKRNTPFVFCAN</sequence>
<proteinExistence type="predicted"/>
<protein>
    <recommendedName>
        <fullName evidence="4">Secreted protein</fullName>
    </recommendedName>
</protein>
<feature type="signal peptide" evidence="1">
    <location>
        <begin position="1"/>
        <end position="21"/>
    </location>
</feature>
<name>A0A328DQB4_9ASTE</name>
<evidence type="ECO:0000313" key="3">
    <source>
        <dbReference type="Proteomes" id="UP000249390"/>
    </source>
</evidence>
<evidence type="ECO:0000256" key="1">
    <source>
        <dbReference type="SAM" id="SignalP"/>
    </source>
</evidence>
<dbReference type="EMBL" id="NQVE01000114">
    <property type="protein sequence ID" value="RAL47460.1"/>
    <property type="molecule type" value="Genomic_DNA"/>
</dbReference>
<comment type="caution">
    <text evidence="2">The sequence shown here is derived from an EMBL/GenBank/DDBJ whole genome shotgun (WGS) entry which is preliminary data.</text>
</comment>
<evidence type="ECO:0000313" key="2">
    <source>
        <dbReference type="EMBL" id="RAL47460.1"/>
    </source>
</evidence>
<feature type="chain" id="PRO_5016294697" description="Secreted protein" evidence="1">
    <location>
        <begin position="22"/>
        <end position="94"/>
    </location>
</feature>